<feature type="compositionally biased region" description="Low complexity" evidence="8">
    <location>
        <begin position="835"/>
        <end position="857"/>
    </location>
</feature>
<dbReference type="PROSITE" id="PS00973">
    <property type="entry name" value="USP_2"/>
    <property type="match status" value="1"/>
</dbReference>
<proteinExistence type="inferred from homology"/>
<keyword evidence="4 10" id="KW-0645">Protease</keyword>
<dbReference type="GO" id="GO:0006508">
    <property type="term" value="P:proteolysis"/>
    <property type="evidence" value="ECO:0007669"/>
    <property type="project" value="UniProtKB-KW"/>
</dbReference>
<evidence type="ECO:0000256" key="2">
    <source>
        <dbReference type="ARBA" id="ARBA00009085"/>
    </source>
</evidence>
<evidence type="ECO:0000259" key="9">
    <source>
        <dbReference type="PROSITE" id="PS50235"/>
    </source>
</evidence>
<sequence>MSRLGDGGRTSDLIRRFESLALERTTSVGDTAPPKPAPKPPMLTKRTPVANDGIWPRQDAQMHSDSLGTPTTASSRAQPPEQVSEPVREPRLAPVPPKSADYGSSSSPTQDLLSVSNSVYTATTGNTPRSTTSARKQSLSGSRSRSTTVSSASPPTTTAAAAAHALATTSHDATNSRRKSRLTELNQLSAINTSVQVSSKSLLRNAKRRVDEARLSQISGDIENAYVGFMTASRILDLLPKQRDFETVSQDPKYVQLRSDFRTTIIYDMEHLSAELKKWPCTEPSTVVVDQNLGISSEIVGQAESEFARAYPEVPLNAADAAKSSTLQQSSSAQESPWLAMQMNDFNEIDAQARVIDASAKVQARGMQGVSIVSSSGSSNRVAMAISPQLPKSSEITPANVEFVDSNTTTCTPTELLGLFDRSRSGGNGRPTVLVLDVRPYQDYMWGRIDHRYTVNVDPIGLQKKYTSTEIESSLAIVADEQQRWFRRRDEFDLIVYVCQSARSFGDSGSTEVSAIEFLNSAIYHYEYQKPLKHPPLFLIGGFDGWVQAVGRERCVWSEEARRAMDAVPLSTSKLQWGYTNSASGSVAPDASSMLAYHASTGSVSSMHQLTPYQPTVAAYNRNNGVVAAGSVFDFFQQSNAYQQQYQQHQQHYQQQQVYQQQQQQQLSTAGRLPSAHTSYTQGYNASMSPSGAYTAVTETSVAQNVTVSQGVVPDTVQLEAAYSSLESDMTPKPLPHIPNRYSNVQRRKTIFDNPIYGFTGSTHVSQPVDEYPAVSSMQPPPAYTEVAEQHQPEHQPEHQPKKRRDPPPVPQARLPPKPAAYIQEQEQMTSAMHASAVSAPAPEPAPVQQLPLKPTMPTQPLPPRPPPTVTVRPPSPSISRKQLQQEQRQLYHVPSGQGFYHHPVAAGSDPSLNGRMHAGGHLRNSTAYDHQAQMMVASGAVGYPFMDSPGIGATNNELLTPSSRNPLSLDSASYGATGLKNFGNTCFMNCVIQCLVGTAPFSRYFLQGGWKKDLVRDNSKNGKSDVVVEFARLVHNMWRGQYGSLSPIAFRSAVGSCSAQFKGNDQEDAQEFASFILDTLHESMNRVHPRPPPERDLTPEEEFTFERMSDMQQADVQWGRYIRRNWSIMTSIFQGQVQSRLTCLSCKHTSTTYFTFTELSVPIPSYSGNGGKSATSLVRKSSLGRNHAPPVSIYQCLDAYSEVEVLEGDNKWQCPRCQTKRRASKRLLISRLPLVLIVHLKRFSTIGHFREKLETDVQFPTQNLNMENYVMPGVSKVAPTGYNLYAVANHFGTLSGGHYTASVFNGHRGQWNYFDDTRVSPVPEQKVASPAAYLLFFVQNQA</sequence>
<feature type="region of interest" description="Disordered" evidence="8">
    <location>
        <begin position="1"/>
        <end position="159"/>
    </location>
</feature>
<feature type="compositionally biased region" description="Low complexity" evidence="8">
    <location>
        <begin position="138"/>
        <end position="159"/>
    </location>
</feature>
<evidence type="ECO:0000256" key="3">
    <source>
        <dbReference type="ARBA" id="ARBA00012759"/>
    </source>
</evidence>
<feature type="compositionally biased region" description="Polar residues" evidence="8">
    <location>
        <begin position="102"/>
        <end position="137"/>
    </location>
</feature>
<dbReference type="InterPro" id="IPR001394">
    <property type="entry name" value="Peptidase_C19_UCH"/>
</dbReference>
<dbReference type="Gene3D" id="1.20.58.80">
    <property type="entry name" value="Phosphotransferase system, lactose/cellobiose-type IIA subunit"/>
    <property type="match status" value="1"/>
</dbReference>
<evidence type="ECO:0000256" key="1">
    <source>
        <dbReference type="ARBA" id="ARBA00000707"/>
    </source>
</evidence>
<dbReference type="EC" id="3.4.19.12" evidence="3"/>
<feature type="compositionally biased region" description="Pro residues" evidence="8">
    <location>
        <begin position="858"/>
        <end position="877"/>
    </location>
</feature>
<keyword evidence="5" id="KW-0833">Ubl conjugation pathway</keyword>
<dbReference type="EMBL" id="JANBUH010000032">
    <property type="protein sequence ID" value="KAJ2756233.1"/>
    <property type="molecule type" value="Genomic_DNA"/>
</dbReference>
<dbReference type="PROSITE" id="PS50235">
    <property type="entry name" value="USP_3"/>
    <property type="match status" value="1"/>
</dbReference>
<dbReference type="Gene3D" id="3.90.70.10">
    <property type="entry name" value="Cysteine proteinases"/>
    <property type="match status" value="1"/>
</dbReference>
<feature type="compositionally biased region" description="Pro residues" evidence="8">
    <location>
        <begin position="808"/>
        <end position="819"/>
    </location>
</feature>
<dbReference type="PROSITE" id="PS00972">
    <property type="entry name" value="USP_1"/>
    <property type="match status" value="1"/>
</dbReference>
<feature type="compositionally biased region" description="Basic and acidic residues" evidence="8">
    <location>
        <begin position="788"/>
        <end position="800"/>
    </location>
</feature>
<reference evidence="10" key="1">
    <citation type="submission" date="2022-07" db="EMBL/GenBank/DDBJ databases">
        <title>Phylogenomic reconstructions and comparative analyses of Kickxellomycotina fungi.</title>
        <authorList>
            <person name="Reynolds N.K."/>
            <person name="Stajich J.E."/>
            <person name="Barry K."/>
            <person name="Grigoriev I.V."/>
            <person name="Crous P."/>
            <person name="Smith M.E."/>
        </authorList>
    </citation>
    <scope>NUCLEOTIDE SEQUENCE</scope>
    <source>
        <strain evidence="10">BCRC 34297</strain>
    </source>
</reference>
<evidence type="ECO:0000313" key="11">
    <source>
        <dbReference type="Proteomes" id="UP001140011"/>
    </source>
</evidence>
<dbReference type="InterPro" id="IPR018200">
    <property type="entry name" value="USP_CS"/>
</dbReference>
<dbReference type="CDD" id="cd02674">
    <property type="entry name" value="Peptidase_C19R"/>
    <property type="match status" value="1"/>
</dbReference>
<keyword evidence="11" id="KW-1185">Reference proteome</keyword>
<dbReference type="InterPro" id="IPR050185">
    <property type="entry name" value="Ub_carboxyl-term_hydrolase"/>
</dbReference>
<dbReference type="SUPFAM" id="SSF140856">
    <property type="entry name" value="USP8 N-terminal domain-like"/>
    <property type="match status" value="1"/>
</dbReference>
<comment type="catalytic activity">
    <reaction evidence="1">
        <text>Thiol-dependent hydrolysis of ester, thioester, amide, peptide and isopeptide bonds formed by the C-terminal Gly of ubiquitin (a 76-residue protein attached to proteins as an intracellular targeting signal).</text>
        <dbReference type="EC" id="3.4.19.12"/>
    </reaction>
</comment>
<feature type="region of interest" description="Disordered" evidence="8">
    <location>
        <begin position="772"/>
        <end position="878"/>
    </location>
</feature>
<gene>
    <name evidence="10" type="primary">DOA4</name>
    <name evidence="10" type="ORF">GGI19_001012</name>
</gene>
<dbReference type="Pfam" id="PF00443">
    <property type="entry name" value="UCH"/>
    <property type="match status" value="1"/>
</dbReference>
<dbReference type="OrthoDB" id="292964at2759"/>
<keyword evidence="7" id="KW-0788">Thiol protease</keyword>
<evidence type="ECO:0000256" key="6">
    <source>
        <dbReference type="ARBA" id="ARBA00022801"/>
    </source>
</evidence>
<dbReference type="GO" id="GO:0016579">
    <property type="term" value="P:protein deubiquitination"/>
    <property type="evidence" value="ECO:0007669"/>
    <property type="project" value="InterPro"/>
</dbReference>
<evidence type="ECO:0000256" key="4">
    <source>
        <dbReference type="ARBA" id="ARBA00022670"/>
    </source>
</evidence>
<comment type="caution">
    <text evidence="10">The sequence shown here is derived from an EMBL/GenBank/DDBJ whole genome shotgun (WGS) entry which is preliminary data.</text>
</comment>
<dbReference type="GO" id="GO:0004843">
    <property type="term" value="F:cysteine-type deubiquitinase activity"/>
    <property type="evidence" value="ECO:0007669"/>
    <property type="project" value="UniProtKB-EC"/>
</dbReference>
<feature type="compositionally biased region" description="Polar residues" evidence="8">
    <location>
        <begin position="61"/>
        <end position="77"/>
    </location>
</feature>
<keyword evidence="6 10" id="KW-0378">Hydrolase</keyword>
<dbReference type="Gene3D" id="3.40.250.10">
    <property type="entry name" value="Rhodanese-like domain"/>
    <property type="match status" value="1"/>
</dbReference>
<dbReference type="InterPro" id="IPR015063">
    <property type="entry name" value="USP8_dimer"/>
</dbReference>
<accession>A0A9W8GYH4</accession>
<comment type="similarity">
    <text evidence="2">Belongs to the peptidase C19 family.</text>
</comment>
<dbReference type="Proteomes" id="UP001140011">
    <property type="component" value="Unassembled WGS sequence"/>
</dbReference>
<dbReference type="InterPro" id="IPR036873">
    <property type="entry name" value="Rhodanese-like_dom_sf"/>
</dbReference>
<name>A0A9W8GYH4_9FUNG</name>
<dbReference type="SUPFAM" id="SSF54001">
    <property type="entry name" value="Cysteine proteinases"/>
    <property type="match status" value="1"/>
</dbReference>
<evidence type="ECO:0000256" key="5">
    <source>
        <dbReference type="ARBA" id="ARBA00022786"/>
    </source>
</evidence>
<protein>
    <recommendedName>
        <fullName evidence="3">ubiquitinyl hydrolase 1</fullName>
        <ecNumber evidence="3">3.4.19.12</ecNumber>
    </recommendedName>
</protein>
<dbReference type="SUPFAM" id="SSF52821">
    <property type="entry name" value="Rhodanese/Cell cycle control phosphatase"/>
    <property type="match status" value="1"/>
</dbReference>
<feature type="domain" description="USP" evidence="9">
    <location>
        <begin position="978"/>
        <end position="1341"/>
    </location>
</feature>
<evidence type="ECO:0000256" key="8">
    <source>
        <dbReference type="SAM" id="MobiDB-lite"/>
    </source>
</evidence>
<dbReference type="InterPro" id="IPR028889">
    <property type="entry name" value="USP"/>
</dbReference>
<dbReference type="Pfam" id="PF08969">
    <property type="entry name" value="USP8_dimer"/>
    <property type="match status" value="1"/>
</dbReference>
<organism evidence="10 11">
    <name type="scientific">Coemansia pectinata</name>
    <dbReference type="NCBI Taxonomy" id="1052879"/>
    <lineage>
        <taxon>Eukaryota</taxon>
        <taxon>Fungi</taxon>
        <taxon>Fungi incertae sedis</taxon>
        <taxon>Zoopagomycota</taxon>
        <taxon>Kickxellomycotina</taxon>
        <taxon>Kickxellomycetes</taxon>
        <taxon>Kickxellales</taxon>
        <taxon>Kickxellaceae</taxon>
        <taxon>Coemansia</taxon>
    </lineage>
</organism>
<evidence type="ECO:0000313" key="10">
    <source>
        <dbReference type="EMBL" id="KAJ2756233.1"/>
    </source>
</evidence>
<evidence type="ECO:0000256" key="7">
    <source>
        <dbReference type="ARBA" id="ARBA00022807"/>
    </source>
</evidence>
<dbReference type="PANTHER" id="PTHR21646">
    <property type="entry name" value="UBIQUITIN CARBOXYL-TERMINAL HYDROLASE"/>
    <property type="match status" value="1"/>
</dbReference>
<dbReference type="InterPro" id="IPR038765">
    <property type="entry name" value="Papain-like_cys_pep_sf"/>
</dbReference>
<dbReference type="PANTHER" id="PTHR21646:SF95">
    <property type="entry name" value="UBIQUITIN CARBOXYL-TERMINAL HYDROLASE 4-RELATED"/>
    <property type="match status" value="1"/>
</dbReference>